<protein>
    <submittedName>
        <fullName evidence="2">Uncharacterized protein</fullName>
    </submittedName>
</protein>
<organism evidence="2 3">
    <name type="scientific">Austropuccinia psidii MF-1</name>
    <dbReference type="NCBI Taxonomy" id="1389203"/>
    <lineage>
        <taxon>Eukaryota</taxon>
        <taxon>Fungi</taxon>
        <taxon>Dikarya</taxon>
        <taxon>Basidiomycota</taxon>
        <taxon>Pucciniomycotina</taxon>
        <taxon>Pucciniomycetes</taxon>
        <taxon>Pucciniales</taxon>
        <taxon>Sphaerophragmiaceae</taxon>
        <taxon>Austropuccinia</taxon>
    </lineage>
</organism>
<evidence type="ECO:0000313" key="2">
    <source>
        <dbReference type="EMBL" id="MBW0468052.1"/>
    </source>
</evidence>
<name>A0A9Q3BMK7_9BASI</name>
<comment type="caution">
    <text evidence="2">The sequence shown here is derived from an EMBL/GenBank/DDBJ whole genome shotgun (WGS) entry which is preliminary data.</text>
</comment>
<feature type="compositionally biased region" description="Basic and acidic residues" evidence="1">
    <location>
        <begin position="1"/>
        <end position="21"/>
    </location>
</feature>
<dbReference type="Proteomes" id="UP000765509">
    <property type="component" value="Unassembled WGS sequence"/>
</dbReference>
<sequence>MSAVHLRDLGIPRNQPEEREGPFTSRRSGFLQHGKGHKTKGDNAHTPITLQIKQRPQTRGLKRYRSSTSAPPTPQRSVPMEHGKQEVQTGLTLVRTWGKLAEYMSPGVIFKKPYENNQRLESQKEIQTVRRGVFQNKGE</sequence>
<dbReference type="EMBL" id="AVOT02001758">
    <property type="protein sequence ID" value="MBW0468052.1"/>
    <property type="molecule type" value="Genomic_DNA"/>
</dbReference>
<reference evidence="2" key="1">
    <citation type="submission" date="2021-03" db="EMBL/GenBank/DDBJ databases">
        <title>Draft genome sequence of rust myrtle Austropuccinia psidii MF-1, a brazilian biotype.</title>
        <authorList>
            <person name="Quecine M.C."/>
            <person name="Pachon D.M.R."/>
            <person name="Bonatelli M.L."/>
            <person name="Correr F.H."/>
            <person name="Franceschini L.M."/>
            <person name="Leite T.F."/>
            <person name="Margarido G.R.A."/>
            <person name="Almeida C.A."/>
            <person name="Ferrarezi J.A."/>
            <person name="Labate C.A."/>
        </authorList>
    </citation>
    <scope>NUCLEOTIDE SEQUENCE</scope>
    <source>
        <strain evidence="2">MF-1</strain>
    </source>
</reference>
<dbReference type="AlphaFoldDB" id="A0A9Q3BMK7"/>
<keyword evidence="3" id="KW-1185">Reference proteome</keyword>
<proteinExistence type="predicted"/>
<accession>A0A9Q3BMK7</accession>
<evidence type="ECO:0000256" key="1">
    <source>
        <dbReference type="SAM" id="MobiDB-lite"/>
    </source>
</evidence>
<evidence type="ECO:0000313" key="3">
    <source>
        <dbReference type="Proteomes" id="UP000765509"/>
    </source>
</evidence>
<feature type="region of interest" description="Disordered" evidence="1">
    <location>
        <begin position="1"/>
        <end position="87"/>
    </location>
</feature>
<feature type="compositionally biased region" description="Polar residues" evidence="1">
    <location>
        <begin position="46"/>
        <end position="57"/>
    </location>
</feature>
<gene>
    <name evidence="2" type="ORF">O181_007767</name>
</gene>